<evidence type="ECO:0000313" key="3">
    <source>
        <dbReference type="EMBL" id="KAF5331883.1"/>
    </source>
</evidence>
<dbReference type="Proteomes" id="UP000541558">
    <property type="component" value="Unassembled WGS sequence"/>
</dbReference>
<evidence type="ECO:0000256" key="2">
    <source>
        <dbReference type="SAM" id="MobiDB-lite"/>
    </source>
</evidence>
<dbReference type="EMBL" id="JAACJK010000112">
    <property type="protein sequence ID" value="KAF5331883.1"/>
    <property type="molecule type" value="Genomic_DNA"/>
</dbReference>
<feature type="compositionally biased region" description="Low complexity" evidence="2">
    <location>
        <begin position="143"/>
        <end position="160"/>
    </location>
</feature>
<name>A0A8H5C0H4_9AGAR</name>
<keyword evidence="1" id="KW-0175">Coiled coil</keyword>
<evidence type="ECO:0000256" key="1">
    <source>
        <dbReference type="SAM" id="Coils"/>
    </source>
</evidence>
<organism evidence="3 4">
    <name type="scientific">Ephemerocybe angulata</name>
    <dbReference type="NCBI Taxonomy" id="980116"/>
    <lineage>
        <taxon>Eukaryota</taxon>
        <taxon>Fungi</taxon>
        <taxon>Dikarya</taxon>
        <taxon>Basidiomycota</taxon>
        <taxon>Agaricomycotina</taxon>
        <taxon>Agaricomycetes</taxon>
        <taxon>Agaricomycetidae</taxon>
        <taxon>Agaricales</taxon>
        <taxon>Agaricineae</taxon>
        <taxon>Psathyrellaceae</taxon>
        <taxon>Ephemerocybe</taxon>
    </lineage>
</organism>
<sequence>MMATLKRSPSTEPEAQQPEKYPRLSQPVARREEILENALAALTRALQRRDVELDAKDLEIASLRRQLVEKEVDIDTAMNDTKNPVTPTALNHRNGGSIPGAELELEMAEQKDQFQGLIHLVAKLSQKVDAISPSEGRQREDLSAASTQSSSTTTLNGGSSIEKHKIRTSGAIRLQIWDQF</sequence>
<gene>
    <name evidence="3" type="ORF">D9611_008999</name>
</gene>
<feature type="region of interest" description="Disordered" evidence="2">
    <location>
        <begin position="1"/>
        <end position="28"/>
    </location>
</feature>
<reference evidence="3 4" key="1">
    <citation type="journal article" date="2020" name="ISME J.">
        <title>Uncovering the hidden diversity of litter-decomposition mechanisms in mushroom-forming fungi.</title>
        <authorList>
            <person name="Floudas D."/>
            <person name="Bentzer J."/>
            <person name="Ahren D."/>
            <person name="Johansson T."/>
            <person name="Persson P."/>
            <person name="Tunlid A."/>
        </authorList>
    </citation>
    <scope>NUCLEOTIDE SEQUENCE [LARGE SCALE GENOMIC DNA]</scope>
    <source>
        <strain evidence="3 4">CBS 175.51</strain>
    </source>
</reference>
<keyword evidence="4" id="KW-1185">Reference proteome</keyword>
<evidence type="ECO:0000313" key="4">
    <source>
        <dbReference type="Proteomes" id="UP000541558"/>
    </source>
</evidence>
<comment type="caution">
    <text evidence="3">The sequence shown here is derived from an EMBL/GenBank/DDBJ whole genome shotgun (WGS) entry which is preliminary data.</text>
</comment>
<accession>A0A8H5C0H4</accession>
<feature type="region of interest" description="Disordered" evidence="2">
    <location>
        <begin position="133"/>
        <end position="162"/>
    </location>
</feature>
<feature type="coiled-coil region" evidence="1">
    <location>
        <begin position="53"/>
        <end position="80"/>
    </location>
</feature>
<dbReference type="AlphaFoldDB" id="A0A8H5C0H4"/>
<proteinExistence type="predicted"/>
<protein>
    <submittedName>
        <fullName evidence="3">Uncharacterized protein</fullName>
    </submittedName>
</protein>